<evidence type="ECO:0000256" key="2">
    <source>
        <dbReference type="ARBA" id="ARBA00023015"/>
    </source>
</evidence>
<comment type="similarity">
    <text evidence="1">Belongs to the LysR transcriptional regulatory family.</text>
</comment>
<name>A0AAU8FBE3_9BACI</name>
<keyword evidence="2" id="KW-0805">Transcription regulation</keyword>
<dbReference type="EMBL" id="CP123058">
    <property type="protein sequence ID" value="XCH21174.1"/>
    <property type="molecule type" value="Genomic_DNA"/>
</dbReference>
<dbReference type="SUPFAM" id="SSF53850">
    <property type="entry name" value="Periplasmic binding protein-like II"/>
    <property type="match status" value="1"/>
</dbReference>
<dbReference type="Gene3D" id="3.40.190.290">
    <property type="match status" value="1"/>
</dbReference>
<dbReference type="PANTHER" id="PTHR30126:SF40">
    <property type="entry name" value="HTH-TYPE TRANSCRIPTIONAL REGULATOR GLTR"/>
    <property type="match status" value="1"/>
</dbReference>
<dbReference type="PANTHER" id="PTHR30126">
    <property type="entry name" value="HTH-TYPE TRANSCRIPTIONAL REGULATOR"/>
    <property type="match status" value="1"/>
</dbReference>
<gene>
    <name evidence="6" type="ORF">QEP67_10935</name>
</gene>
<accession>A0AAU8FBE3</accession>
<keyword evidence="4" id="KW-0804">Transcription</keyword>
<evidence type="ECO:0000259" key="5">
    <source>
        <dbReference type="Pfam" id="PF03466"/>
    </source>
</evidence>
<evidence type="ECO:0000256" key="3">
    <source>
        <dbReference type="ARBA" id="ARBA00023125"/>
    </source>
</evidence>
<evidence type="ECO:0000256" key="4">
    <source>
        <dbReference type="ARBA" id="ARBA00023163"/>
    </source>
</evidence>
<keyword evidence="3" id="KW-0238">DNA-binding</keyword>
<dbReference type="Pfam" id="PF03466">
    <property type="entry name" value="LysR_substrate"/>
    <property type="match status" value="1"/>
</dbReference>
<sequence>MLHIECSKALIFFNQNSITLLSLYIQNDKLNSEIFGHDTLVLIVSTNHPLAKISNFIDFHELKKHRFIIREEGSNTRNHFEKWCETYNFQPKYIIEMDQSEAIKIAVSNNLGVAVMFKFIIDNDPKSEKFKILNVKGMPIHRPIRVFMLANQKDNLLK</sequence>
<dbReference type="AlphaFoldDB" id="A0AAU8FBE3"/>
<dbReference type="GeneID" id="51134890"/>
<dbReference type="GO" id="GO:0000976">
    <property type="term" value="F:transcription cis-regulatory region binding"/>
    <property type="evidence" value="ECO:0007669"/>
    <property type="project" value="TreeGrafter"/>
</dbReference>
<reference evidence="6" key="1">
    <citation type="submission" date="2023-04" db="EMBL/GenBank/DDBJ databases">
        <title>Bacillus cereus group whole genome sequencing.</title>
        <authorList>
            <person name="Kang M."/>
            <person name="Kim H.J."/>
        </authorList>
    </citation>
    <scope>NUCLEOTIDE SEQUENCE</scope>
    <source>
        <strain evidence="6">MS39</strain>
    </source>
</reference>
<dbReference type="InterPro" id="IPR005119">
    <property type="entry name" value="LysR_subst-bd"/>
</dbReference>
<dbReference type="GO" id="GO:0006355">
    <property type="term" value="P:regulation of DNA-templated transcription"/>
    <property type="evidence" value="ECO:0007669"/>
    <property type="project" value="TreeGrafter"/>
</dbReference>
<feature type="domain" description="LysR substrate-binding" evidence="5">
    <location>
        <begin position="20"/>
        <end position="152"/>
    </location>
</feature>
<dbReference type="RefSeq" id="WP_000902355.1">
    <property type="nucleotide sequence ID" value="NZ_CP123058.1"/>
</dbReference>
<evidence type="ECO:0000313" key="6">
    <source>
        <dbReference type="EMBL" id="XCH21174.1"/>
    </source>
</evidence>
<organism evidence="6">
    <name type="scientific">Bacillus cereus group sp. MS39</name>
    <dbReference type="NCBI Taxonomy" id="3041344"/>
    <lineage>
        <taxon>Bacteria</taxon>
        <taxon>Bacillati</taxon>
        <taxon>Bacillota</taxon>
        <taxon>Bacilli</taxon>
        <taxon>Bacillales</taxon>
        <taxon>Bacillaceae</taxon>
        <taxon>Bacillus</taxon>
        <taxon>Bacillus cereus group</taxon>
    </lineage>
</organism>
<protein>
    <submittedName>
        <fullName evidence="6">LysR substrate-binding domain-containing protein</fullName>
    </submittedName>
</protein>
<evidence type="ECO:0000256" key="1">
    <source>
        <dbReference type="ARBA" id="ARBA00009437"/>
    </source>
</evidence>
<proteinExistence type="inferred from homology"/>